<organism evidence="4 5">
    <name type="scientific">Sphaerisporangium album</name>
    <dbReference type="NCBI Taxonomy" id="509200"/>
    <lineage>
        <taxon>Bacteria</taxon>
        <taxon>Bacillati</taxon>
        <taxon>Actinomycetota</taxon>
        <taxon>Actinomycetes</taxon>
        <taxon>Streptosporangiales</taxon>
        <taxon>Streptosporangiaceae</taxon>
        <taxon>Sphaerisporangium</taxon>
    </lineage>
</organism>
<dbReference type="AlphaFoldDB" id="A0A367EH09"/>
<evidence type="ECO:0000313" key="5">
    <source>
        <dbReference type="Proteomes" id="UP000253094"/>
    </source>
</evidence>
<dbReference type="SMART" id="SM00448">
    <property type="entry name" value="REC"/>
    <property type="match status" value="1"/>
</dbReference>
<protein>
    <submittedName>
        <fullName evidence="4">Response regulator</fullName>
    </submittedName>
</protein>
<dbReference type="PANTHER" id="PTHR44591:SF3">
    <property type="entry name" value="RESPONSE REGULATORY DOMAIN-CONTAINING PROTEIN"/>
    <property type="match status" value="1"/>
</dbReference>
<dbReference type="InterPro" id="IPR001789">
    <property type="entry name" value="Sig_transdc_resp-reg_receiver"/>
</dbReference>
<dbReference type="InterPro" id="IPR050595">
    <property type="entry name" value="Bact_response_regulator"/>
</dbReference>
<accession>A0A367EH09</accession>
<dbReference type="OrthoDB" id="7352332at2"/>
<dbReference type="GO" id="GO:0000160">
    <property type="term" value="P:phosphorelay signal transduction system"/>
    <property type="evidence" value="ECO:0007669"/>
    <property type="project" value="InterPro"/>
</dbReference>
<dbReference type="SUPFAM" id="SSF52172">
    <property type="entry name" value="CheY-like"/>
    <property type="match status" value="1"/>
</dbReference>
<name>A0A367EH09_9ACTN</name>
<dbReference type="InterPro" id="IPR011006">
    <property type="entry name" value="CheY-like_superfamily"/>
</dbReference>
<feature type="domain" description="Response regulatory" evidence="3">
    <location>
        <begin position="2"/>
        <end position="119"/>
    </location>
</feature>
<proteinExistence type="predicted"/>
<comment type="caution">
    <text evidence="4">The sequence shown here is derived from an EMBL/GenBank/DDBJ whole genome shotgun (WGS) entry which is preliminary data.</text>
</comment>
<dbReference type="PANTHER" id="PTHR44591">
    <property type="entry name" value="STRESS RESPONSE REGULATOR PROTEIN 1"/>
    <property type="match status" value="1"/>
</dbReference>
<dbReference type="Pfam" id="PF00072">
    <property type="entry name" value="Response_reg"/>
    <property type="match status" value="1"/>
</dbReference>
<dbReference type="Proteomes" id="UP000253094">
    <property type="component" value="Unassembled WGS sequence"/>
</dbReference>
<evidence type="ECO:0000313" key="4">
    <source>
        <dbReference type="EMBL" id="RCG17263.1"/>
    </source>
</evidence>
<feature type="modified residue" description="4-aspartylphosphate" evidence="2">
    <location>
        <position position="52"/>
    </location>
</feature>
<reference evidence="4 5" key="1">
    <citation type="submission" date="2018-06" db="EMBL/GenBank/DDBJ databases">
        <title>Sphaerisporangium craniellae sp. nov., isolated from a marine sponge in the South China Sea.</title>
        <authorList>
            <person name="Li L."/>
        </authorList>
    </citation>
    <scope>NUCLEOTIDE SEQUENCE [LARGE SCALE GENOMIC DNA]</scope>
    <source>
        <strain evidence="4 5">CCTCC AA 208026</strain>
    </source>
</reference>
<dbReference type="EMBL" id="QOIL01000044">
    <property type="protein sequence ID" value="RCG17263.1"/>
    <property type="molecule type" value="Genomic_DNA"/>
</dbReference>
<keyword evidence="1 2" id="KW-0597">Phosphoprotein</keyword>
<gene>
    <name evidence="4" type="ORF">DQ384_39885</name>
</gene>
<keyword evidence="5" id="KW-1185">Reference proteome</keyword>
<evidence type="ECO:0000259" key="3">
    <source>
        <dbReference type="PROSITE" id="PS50110"/>
    </source>
</evidence>
<evidence type="ECO:0000256" key="2">
    <source>
        <dbReference type="PROSITE-ProRule" id="PRU00169"/>
    </source>
</evidence>
<evidence type="ECO:0000256" key="1">
    <source>
        <dbReference type="ARBA" id="ARBA00022553"/>
    </source>
</evidence>
<sequence length="134" mass="14084">MQCLIVDDNDQFLAAACELLECEEITVVGVASTSAEALRRFDELRPDVTLVDISLGEELGFELARRLADTASAEPPVVILISTYAERDFSDMIASSPAVAFLPKSGLSGSAIRAILYAETAEDGFGGASAAPGK</sequence>
<dbReference type="Gene3D" id="3.40.50.2300">
    <property type="match status" value="1"/>
</dbReference>
<dbReference type="PROSITE" id="PS50110">
    <property type="entry name" value="RESPONSE_REGULATORY"/>
    <property type="match status" value="1"/>
</dbReference>